<organism evidence="8">
    <name type="scientific">Myxobolus cerebralis</name>
    <dbReference type="NCBI Taxonomy" id="59783"/>
    <lineage>
        <taxon>Eukaryota</taxon>
        <taxon>Metazoa</taxon>
        <taxon>Cnidaria</taxon>
        <taxon>Myxozoa</taxon>
        <taxon>Myxosporea</taxon>
        <taxon>Bivalvulida</taxon>
        <taxon>Platysporina</taxon>
        <taxon>Myxobolidae</taxon>
        <taxon>Myxobolus</taxon>
    </lineage>
</organism>
<protein>
    <submittedName>
        <fullName evidence="8">Uncharacterized protein</fullName>
    </submittedName>
</protein>
<feature type="compositionally biased region" description="Acidic residues" evidence="5">
    <location>
        <begin position="227"/>
        <end position="242"/>
    </location>
</feature>
<accession>C1IJF5</accession>
<dbReference type="PANTHER" id="PTHR46280">
    <property type="entry name" value="PLECKSTRIN HOMOLOGY DOMAIN-CONTAINING FAMILY F MEMBER 2-RELATED"/>
    <property type="match status" value="1"/>
</dbReference>
<evidence type="ECO:0000256" key="3">
    <source>
        <dbReference type="ARBA" id="ARBA00022833"/>
    </source>
</evidence>
<dbReference type="SMART" id="SM00064">
    <property type="entry name" value="FYVE"/>
    <property type="match status" value="1"/>
</dbReference>
<keyword evidence="2 4" id="KW-0863">Zinc-finger</keyword>
<dbReference type="GO" id="GO:0008333">
    <property type="term" value="P:endosome to lysosome transport"/>
    <property type="evidence" value="ECO:0007669"/>
    <property type="project" value="TreeGrafter"/>
</dbReference>
<dbReference type="PROSITE" id="PS50003">
    <property type="entry name" value="PH_DOMAIN"/>
    <property type="match status" value="1"/>
</dbReference>
<dbReference type="Pfam" id="PF00169">
    <property type="entry name" value="PH"/>
    <property type="match status" value="1"/>
</dbReference>
<dbReference type="InterPro" id="IPR013083">
    <property type="entry name" value="Znf_RING/FYVE/PHD"/>
</dbReference>
<dbReference type="GO" id="GO:0005769">
    <property type="term" value="C:early endosome"/>
    <property type="evidence" value="ECO:0007669"/>
    <property type="project" value="TreeGrafter"/>
</dbReference>
<dbReference type="InterPro" id="IPR000306">
    <property type="entry name" value="Znf_FYVE"/>
</dbReference>
<name>C1IJF5_9CNID</name>
<feature type="region of interest" description="Disordered" evidence="5">
    <location>
        <begin position="210"/>
        <end position="253"/>
    </location>
</feature>
<keyword evidence="3" id="KW-0862">Zinc</keyword>
<dbReference type="InterPro" id="IPR051765">
    <property type="entry name" value="PH_domain-containing_F"/>
</dbReference>
<feature type="compositionally biased region" description="Polar residues" evidence="5">
    <location>
        <begin position="210"/>
        <end position="221"/>
    </location>
</feature>
<dbReference type="PROSITE" id="PS50178">
    <property type="entry name" value="ZF_FYVE"/>
    <property type="match status" value="1"/>
</dbReference>
<keyword evidence="1" id="KW-0479">Metal-binding</keyword>
<reference evidence="8" key="1">
    <citation type="journal article" date="2009" name="Parasitology">
        <title>Differentially expressed parasite genes involved in host recognition and invasion of the triactinomyxon stage of Myxobolus cerebralis (Myxozoa).</title>
        <authorList>
            <person name="Eszterbauer E."/>
            <person name="Kallert D.M."/>
            <person name="Grabner D."/>
            <person name="El-Matbouli M."/>
        </authorList>
    </citation>
    <scope>NUCLEOTIDE SEQUENCE</scope>
</reference>
<sequence length="253" mass="29008">MAEASNLNKERIIYLEKCFTTPIKFRTTGTKLIGEGNLYKVCRKQNQKRRIMLFDDKLVVAAYQGGSKKKLKTPLIVPLHQLYVSEEPAFPYAFQIKTSQKSFSMIAPSQEDKTQWMKHLHEHATYARDRHVNSGNCESAAVWVSDTKANRCMHCFNYEFSLVKRKHHCRKCGIVVCAPCSTRKIVIENISDDPSRVCDSCYFKSLQGSDNTTNLSTSRPKQVTEEFYSEEEEDESDDEAGENDVKMTSYNEA</sequence>
<dbReference type="GO" id="GO:0007032">
    <property type="term" value="P:endosome organization"/>
    <property type="evidence" value="ECO:0007669"/>
    <property type="project" value="TreeGrafter"/>
</dbReference>
<evidence type="ECO:0000259" key="7">
    <source>
        <dbReference type="PROSITE" id="PS50178"/>
    </source>
</evidence>
<dbReference type="GO" id="GO:0008270">
    <property type="term" value="F:zinc ion binding"/>
    <property type="evidence" value="ECO:0007669"/>
    <property type="project" value="UniProtKB-KW"/>
</dbReference>
<proteinExistence type="evidence at transcript level"/>
<dbReference type="EMBL" id="EU595025">
    <property type="protein sequence ID" value="ACF15218.1"/>
    <property type="molecule type" value="mRNA"/>
</dbReference>
<evidence type="ECO:0000256" key="1">
    <source>
        <dbReference type="ARBA" id="ARBA00022723"/>
    </source>
</evidence>
<dbReference type="InterPro" id="IPR017455">
    <property type="entry name" value="Znf_FYVE-rel"/>
</dbReference>
<dbReference type="InterPro" id="IPR001849">
    <property type="entry name" value="PH_domain"/>
</dbReference>
<evidence type="ECO:0000256" key="5">
    <source>
        <dbReference type="SAM" id="MobiDB-lite"/>
    </source>
</evidence>
<dbReference type="SUPFAM" id="SSF57903">
    <property type="entry name" value="FYVE/PHD zinc finger"/>
    <property type="match status" value="1"/>
</dbReference>
<dbReference type="Pfam" id="PF01363">
    <property type="entry name" value="FYVE"/>
    <property type="match status" value="1"/>
</dbReference>
<dbReference type="Gene3D" id="3.30.40.10">
    <property type="entry name" value="Zinc/RING finger domain, C3HC4 (zinc finger)"/>
    <property type="match status" value="1"/>
</dbReference>
<dbReference type="InterPro" id="IPR011993">
    <property type="entry name" value="PH-like_dom_sf"/>
</dbReference>
<dbReference type="Gene3D" id="2.30.29.30">
    <property type="entry name" value="Pleckstrin-homology domain (PH domain)/Phosphotyrosine-binding domain (PTB)"/>
    <property type="match status" value="1"/>
</dbReference>
<feature type="domain" description="FYVE-type" evidence="7">
    <location>
        <begin position="146"/>
        <end position="202"/>
    </location>
</feature>
<dbReference type="SMART" id="SM00233">
    <property type="entry name" value="PH"/>
    <property type="match status" value="1"/>
</dbReference>
<dbReference type="SUPFAM" id="SSF50729">
    <property type="entry name" value="PH domain-like"/>
    <property type="match status" value="1"/>
</dbReference>
<evidence type="ECO:0000256" key="4">
    <source>
        <dbReference type="PROSITE-ProRule" id="PRU00091"/>
    </source>
</evidence>
<evidence type="ECO:0000259" key="6">
    <source>
        <dbReference type="PROSITE" id="PS50003"/>
    </source>
</evidence>
<evidence type="ECO:0000313" key="8">
    <source>
        <dbReference type="EMBL" id="ACF15218.1"/>
    </source>
</evidence>
<dbReference type="GO" id="GO:0035091">
    <property type="term" value="F:phosphatidylinositol binding"/>
    <property type="evidence" value="ECO:0007669"/>
    <property type="project" value="TreeGrafter"/>
</dbReference>
<dbReference type="InterPro" id="IPR011011">
    <property type="entry name" value="Znf_FYVE_PHD"/>
</dbReference>
<feature type="domain" description="PH" evidence="6">
    <location>
        <begin position="31"/>
        <end position="125"/>
    </location>
</feature>
<dbReference type="PANTHER" id="PTHR46280:SF3">
    <property type="entry name" value="PLECKSTRIN HOMOLOGY DOMAIN-CONTAINING FAMILY F MEMBER 1 HOMOLOG"/>
    <property type="match status" value="1"/>
</dbReference>
<dbReference type="AlphaFoldDB" id="C1IJF5"/>
<evidence type="ECO:0000256" key="2">
    <source>
        <dbReference type="ARBA" id="ARBA00022771"/>
    </source>
</evidence>